<accession>A9KIC0</accession>
<dbReference type="RefSeq" id="WP_012200026.1">
    <property type="nucleotide sequence ID" value="NC_010001.1"/>
</dbReference>
<organism evidence="1 2">
    <name type="scientific">Lachnoclostridium phytofermentans (strain ATCC 700394 / DSM 18823 / ISDg)</name>
    <name type="common">Clostridium phytofermentans</name>
    <dbReference type="NCBI Taxonomy" id="357809"/>
    <lineage>
        <taxon>Bacteria</taxon>
        <taxon>Bacillati</taxon>
        <taxon>Bacillota</taxon>
        <taxon>Clostridia</taxon>
        <taxon>Lachnospirales</taxon>
        <taxon>Lachnospiraceae</taxon>
    </lineage>
</organism>
<dbReference type="eggNOG" id="ENOG5032Y8W">
    <property type="taxonomic scope" value="Bacteria"/>
</dbReference>
<sequence>MKNYKKYIYLPIIVTIMLLNGCHKNNSESVQNLNEDKSQITITQGVLDSSETPLIEENVDWSIIQKEKILEENPKYKAYTDYSFSLHDAYITLFITPDSKNEFLNFHGDIWAYGKDWITQVEEDTYISLNTYGINTLSDIEYFRYDRSYPTDSFTVLFMLDEKKQLRQISLSGALNEVKGNELTVFESSYDLVYLKSENYSCGHTWKPYFYYLDDYDIKEYEAHKIEKEDFLKYDGSQEIVDQITSKYENADKQITLKFLERDNGLIHINIMFESSQDISYYYETYQIVKQKLIRVNNGEGNYRGSSLTISEIEEALHTTHGEMDEVKLVYLLDYSEEDNTITIQNIEWLTPWAEEDKARIRELIDADKIPYGEDVWGCEYYIYTTPDDIETYKLSNDVKIILRTMRQNWDEFDITKLKEVEDRFILSISIKDNLVYLVYEIYVP</sequence>
<dbReference type="AlphaFoldDB" id="A9KIC0"/>
<dbReference type="OrthoDB" id="1998837at2"/>
<dbReference type="HOGENOM" id="CLU_614968_0_0_9"/>
<dbReference type="Proteomes" id="UP000000370">
    <property type="component" value="Chromosome"/>
</dbReference>
<evidence type="ECO:0000313" key="1">
    <source>
        <dbReference type="EMBL" id="ABX42372.1"/>
    </source>
</evidence>
<gene>
    <name evidence="1" type="ordered locus">Cphy_2004</name>
</gene>
<evidence type="ECO:0000313" key="2">
    <source>
        <dbReference type="Proteomes" id="UP000000370"/>
    </source>
</evidence>
<protein>
    <submittedName>
        <fullName evidence="1">Uncharacterized protein</fullName>
    </submittedName>
</protein>
<dbReference type="EMBL" id="CP000885">
    <property type="protein sequence ID" value="ABX42372.1"/>
    <property type="molecule type" value="Genomic_DNA"/>
</dbReference>
<proteinExistence type="predicted"/>
<name>A9KIC0_LACP7</name>
<reference evidence="2" key="1">
    <citation type="submission" date="2007-11" db="EMBL/GenBank/DDBJ databases">
        <title>Complete genome sequence of Clostridium phytofermentans ISDg.</title>
        <authorList>
            <person name="Leschine S.B."/>
            <person name="Warnick T.A."/>
            <person name="Blanchard J.L."/>
            <person name="Schnell D.J."/>
            <person name="Petit E.L."/>
            <person name="LaTouf W.G."/>
            <person name="Copeland A."/>
            <person name="Lucas S."/>
            <person name="Lapidus A."/>
            <person name="Barry K."/>
            <person name="Glavina del Rio T."/>
            <person name="Dalin E."/>
            <person name="Tice H."/>
            <person name="Pitluck S."/>
            <person name="Kiss H."/>
            <person name="Brettin T."/>
            <person name="Bruce D."/>
            <person name="Detter J.C."/>
            <person name="Han C."/>
            <person name="Kuske C."/>
            <person name="Schmutz J."/>
            <person name="Larimer F."/>
            <person name="Land M."/>
            <person name="Hauser L."/>
            <person name="Kyrpides N."/>
            <person name="Kim E.A."/>
            <person name="Richardson P."/>
        </authorList>
    </citation>
    <scope>NUCLEOTIDE SEQUENCE [LARGE SCALE GENOMIC DNA]</scope>
    <source>
        <strain evidence="2">ATCC 700394 / DSM 18823 / ISDg</strain>
    </source>
</reference>
<keyword evidence="2" id="KW-1185">Reference proteome</keyword>
<dbReference type="KEGG" id="cpy:Cphy_2004"/>